<organism evidence="1 2">
    <name type="scientific">Vibrio pomeroyi</name>
    <dbReference type="NCBI Taxonomy" id="198832"/>
    <lineage>
        <taxon>Bacteria</taxon>
        <taxon>Pseudomonadati</taxon>
        <taxon>Pseudomonadota</taxon>
        <taxon>Gammaproteobacteria</taxon>
        <taxon>Vibrionales</taxon>
        <taxon>Vibrionaceae</taxon>
        <taxon>Vibrio</taxon>
    </lineage>
</organism>
<dbReference type="EMBL" id="JBFSSG010000001">
    <property type="protein sequence ID" value="MEZ8719539.1"/>
    <property type="molecule type" value="Genomic_DNA"/>
</dbReference>
<proteinExistence type="predicted"/>
<evidence type="ECO:0000313" key="1">
    <source>
        <dbReference type="EMBL" id="MEZ8719539.1"/>
    </source>
</evidence>
<dbReference type="Proteomes" id="UP001570071">
    <property type="component" value="Unassembled WGS sequence"/>
</dbReference>
<comment type="caution">
    <text evidence="1">The sequence shown here is derived from an EMBL/GenBank/DDBJ whole genome shotgun (WGS) entry which is preliminary data.</text>
</comment>
<dbReference type="RefSeq" id="WP_269337306.1">
    <property type="nucleotide sequence ID" value="NZ_JBFSSG010000001.1"/>
</dbReference>
<evidence type="ECO:0000313" key="2">
    <source>
        <dbReference type="Proteomes" id="UP001570071"/>
    </source>
</evidence>
<accession>A0ABV4MQX5</accession>
<protein>
    <submittedName>
        <fullName evidence="1">Uncharacterized protein</fullName>
    </submittedName>
</protein>
<keyword evidence="2" id="KW-1185">Reference proteome</keyword>
<gene>
    <name evidence="1" type="ORF">AB6D66_00575</name>
</gene>
<sequence length="234" mass="25902">MARGFRVRQESYSKFRDGEGFFNAGYAQAMLFSTSRTTGESLKEALSLIGKDTDMTNRQFAMFCRTGDMMHDDDDASKTFSLSALKELRCEDSHQVAIKQREKARSEAIISALQGYRKPLLRTVAAQLRSELPKDLFTVKLQSGKGISVSSNAGGQIQLLSKALRILTPDVDQPPSDLSVNTSLSSDKTIVKQILVAANKKHGKECGVYKGVSYLPENDKFLSEFNNKVNMETA</sequence>
<name>A0ABV4MQX5_9VIBR</name>
<reference evidence="1 2" key="1">
    <citation type="journal article" date="2024" name="ISME J.">
        <title>Tailless and filamentous prophages are predominant in marine Vibrio.</title>
        <authorList>
            <person name="Steensen K."/>
            <person name="Seneca J."/>
            <person name="Bartlau N."/>
            <person name="Yu X.A."/>
            <person name="Hussain F.A."/>
            <person name="Polz M.F."/>
        </authorList>
    </citation>
    <scope>NUCLEOTIDE SEQUENCE [LARGE SCALE GENOMIC DNA]</scope>
    <source>
        <strain evidence="1 2">10N.239.312.F12</strain>
    </source>
</reference>